<gene>
    <name evidence="1" type="ORF">DPMN_049140</name>
</gene>
<dbReference type="Proteomes" id="UP000828390">
    <property type="component" value="Unassembled WGS sequence"/>
</dbReference>
<reference evidence="1" key="1">
    <citation type="journal article" date="2019" name="bioRxiv">
        <title>The Genome of the Zebra Mussel, Dreissena polymorpha: A Resource for Invasive Species Research.</title>
        <authorList>
            <person name="McCartney M.A."/>
            <person name="Auch B."/>
            <person name="Kono T."/>
            <person name="Mallez S."/>
            <person name="Zhang Y."/>
            <person name="Obille A."/>
            <person name="Becker A."/>
            <person name="Abrahante J.E."/>
            <person name="Garbe J."/>
            <person name="Badalamenti J.P."/>
            <person name="Herman A."/>
            <person name="Mangelson H."/>
            <person name="Liachko I."/>
            <person name="Sullivan S."/>
            <person name="Sone E.D."/>
            <person name="Koren S."/>
            <person name="Silverstein K.A.T."/>
            <person name="Beckman K.B."/>
            <person name="Gohl D.M."/>
        </authorList>
    </citation>
    <scope>NUCLEOTIDE SEQUENCE</scope>
    <source>
        <strain evidence="1">Duluth1</strain>
        <tissue evidence="1">Whole animal</tissue>
    </source>
</reference>
<evidence type="ECO:0000313" key="2">
    <source>
        <dbReference type="Proteomes" id="UP000828390"/>
    </source>
</evidence>
<reference evidence="1" key="2">
    <citation type="submission" date="2020-11" db="EMBL/GenBank/DDBJ databases">
        <authorList>
            <person name="McCartney M.A."/>
            <person name="Auch B."/>
            <person name="Kono T."/>
            <person name="Mallez S."/>
            <person name="Becker A."/>
            <person name="Gohl D.M."/>
            <person name="Silverstein K.A.T."/>
            <person name="Koren S."/>
            <person name="Bechman K.B."/>
            <person name="Herman A."/>
            <person name="Abrahante J.E."/>
            <person name="Garbe J."/>
        </authorList>
    </citation>
    <scope>NUCLEOTIDE SEQUENCE</scope>
    <source>
        <strain evidence="1">Duluth1</strain>
        <tissue evidence="1">Whole animal</tissue>
    </source>
</reference>
<organism evidence="1 2">
    <name type="scientific">Dreissena polymorpha</name>
    <name type="common">Zebra mussel</name>
    <name type="synonym">Mytilus polymorpha</name>
    <dbReference type="NCBI Taxonomy" id="45954"/>
    <lineage>
        <taxon>Eukaryota</taxon>
        <taxon>Metazoa</taxon>
        <taxon>Spiralia</taxon>
        <taxon>Lophotrochozoa</taxon>
        <taxon>Mollusca</taxon>
        <taxon>Bivalvia</taxon>
        <taxon>Autobranchia</taxon>
        <taxon>Heteroconchia</taxon>
        <taxon>Euheterodonta</taxon>
        <taxon>Imparidentia</taxon>
        <taxon>Neoheterodontei</taxon>
        <taxon>Myida</taxon>
        <taxon>Dreissenoidea</taxon>
        <taxon>Dreissenidae</taxon>
        <taxon>Dreissena</taxon>
    </lineage>
</organism>
<dbReference type="GO" id="GO:0005634">
    <property type="term" value="C:nucleus"/>
    <property type="evidence" value="ECO:0007669"/>
    <property type="project" value="InterPro"/>
</dbReference>
<name>A0A9D4DEN8_DREPO</name>
<keyword evidence="2" id="KW-1185">Reference proteome</keyword>
<dbReference type="EMBL" id="JAIWYP010000011">
    <property type="protein sequence ID" value="KAH3742398.1"/>
    <property type="molecule type" value="Genomic_DNA"/>
</dbReference>
<accession>A0A9D4DEN8</accession>
<proteinExistence type="predicted"/>
<protein>
    <submittedName>
        <fullName evidence="1">Uncharacterized protein</fullName>
    </submittedName>
</protein>
<sequence length="52" mass="5691">MLAGALKGNQSYEKPESPMAREVLSAQVVSFEKIKLTNNETPAPGQFHTQCI</sequence>
<dbReference type="Gene3D" id="2.60.40.820">
    <property type="entry name" value="Transcription factor, T-box"/>
    <property type="match status" value="1"/>
</dbReference>
<comment type="caution">
    <text evidence="1">The sequence shown here is derived from an EMBL/GenBank/DDBJ whole genome shotgun (WGS) entry which is preliminary data.</text>
</comment>
<evidence type="ECO:0000313" key="1">
    <source>
        <dbReference type="EMBL" id="KAH3742398.1"/>
    </source>
</evidence>
<dbReference type="GO" id="GO:0003700">
    <property type="term" value="F:DNA-binding transcription factor activity"/>
    <property type="evidence" value="ECO:0007669"/>
    <property type="project" value="InterPro"/>
</dbReference>
<dbReference type="InterPro" id="IPR036960">
    <property type="entry name" value="T-box_sf"/>
</dbReference>
<dbReference type="AlphaFoldDB" id="A0A9D4DEN8"/>